<dbReference type="Gene3D" id="3.10.28.10">
    <property type="entry name" value="Homing endonucleases"/>
    <property type="match status" value="2"/>
</dbReference>
<reference evidence="1" key="1">
    <citation type="journal article" date="2006" name="BMC Biol.">
        <title>The complete chloroplast DNA sequence of the green alga Oltmannsiellopsis viridis reveals a distinctive quadripartite architecture in the chloroplast genome of early diverging ulvophytes.</title>
        <authorList>
            <person name="Pombert J.F."/>
            <person name="Lemieux C."/>
            <person name="Turmel M."/>
        </authorList>
    </citation>
    <scope>NUCLEOTIDE SEQUENCE</scope>
    <source>
        <strain evidence="1">UTEX 441</strain>
    </source>
</reference>
<keyword evidence="1" id="KW-0255">Endonuclease</keyword>
<dbReference type="InterPro" id="IPR027434">
    <property type="entry name" value="Homing_endonucl"/>
</dbReference>
<keyword evidence="1" id="KW-0540">Nuclease</keyword>
<sequence length="386" mass="44110">MKTKNSALSNKSVVQGFFDADGSFQAKVYSGKRKPISFHVNIIFSQREKEVLAAVLNSLNSTSKISEREIINDSGTESIGNSISLAFSNEAGQLLRKLWETNPPNAPTKYLDYCIAKILFQVSESSLNTAENVVNKLLPNLGLQDEKVAGLALLYLRYRMFGATKNNKNPKLKPIEDYYELINATQDQIDQSISIGQQLYEPIKQSYESRQSNIQISKDYLLGYHIGDGSFWIQSTFGEECQSFRVNFSWSVTDCQENLPLLKAIKTKLESHNIAFPKSKKGKESGIADYTTYSRLQISSLRACLKWVKLLGEWDWKDLPQVRQNQYDLFLEALEIYTLPNFRSDLSLLERIIHIKWSLNPHTNYKKKGSLEGDLEKVRTYFHKTN</sequence>
<dbReference type="EMBL" id="DQ630521">
    <property type="protein sequence ID" value="ABF60215.1"/>
    <property type="molecule type" value="Genomic_DNA"/>
</dbReference>
<geneLocation type="chloroplast" evidence="1"/>
<proteinExistence type="predicted"/>
<organism evidence="1">
    <name type="scientific">Stigeoclonium helveticum</name>
    <name type="common">Green alga</name>
    <dbReference type="NCBI Taxonomy" id="55999"/>
    <lineage>
        <taxon>Eukaryota</taxon>
        <taxon>Viridiplantae</taxon>
        <taxon>Chlorophyta</taxon>
        <taxon>core chlorophytes</taxon>
        <taxon>Chlorophyceae</taxon>
        <taxon>OCC clade</taxon>
        <taxon>Chaetophorales</taxon>
        <taxon>Chaetophoraceae</taxon>
        <taxon>Stigeoclonium</taxon>
    </lineage>
</organism>
<dbReference type="SUPFAM" id="SSF55608">
    <property type="entry name" value="Homing endonucleases"/>
    <property type="match status" value="2"/>
</dbReference>
<accession>Q06SK1</accession>
<keyword evidence="1" id="KW-0378">Hydrolase</keyword>
<dbReference type="GeneID" id="4308443"/>
<keyword evidence="1" id="KW-0150">Chloroplast</keyword>
<protein>
    <submittedName>
        <fullName evidence="1">Putative site-specific DNA endonuclease</fullName>
    </submittedName>
</protein>
<reference evidence="1" key="2">
    <citation type="journal article" date="2006" name="Mol. Genet. Genomics">
        <title>Distinctive architecture of the chloroplast genome in the chlorophycean green alga Stigeoclonium helveticum.</title>
        <authorList>
            <person name="Belanger A.-S."/>
            <person name="Brouard J.-S."/>
            <person name="Charlebois P."/>
            <person name="Otis C."/>
            <person name="Lemieux C."/>
            <person name="Turmel M."/>
        </authorList>
    </citation>
    <scope>NUCLEOTIDE SEQUENCE</scope>
    <source>
        <strain evidence="1">UTEX 441</strain>
    </source>
</reference>
<gene>
    <name evidence="1" type="primary">orf386</name>
</gene>
<evidence type="ECO:0000313" key="1">
    <source>
        <dbReference type="EMBL" id="ABF60215.1"/>
    </source>
</evidence>
<dbReference type="AlphaFoldDB" id="Q06SK1"/>
<dbReference type="GO" id="GO:0004519">
    <property type="term" value="F:endonuclease activity"/>
    <property type="evidence" value="ECO:0007669"/>
    <property type="project" value="UniProtKB-KW"/>
</dbReference>
<dbReference type="RefSeq" id="YP_764365.1">
    <property type="nucleotide sequence ID" value="NC_008372.1"/>
</dbReference>
<keyword evidence="1" id="KW-0934">Plastid</keyword>
<name>Q06SK1_STIHE</name>